<keyword evidence="1" id="KW-0812">Transmembrane</keyword>
<evidence type="ECO:0000313" key="2">
    <source>
        <dbReference type="EMBL" id="MBJ7266348.1"/>
    </source>
</evidence>
<dbReference type="RefSeq" id="WP_054487419.1">
    <property type="nucleotide sequence ID" value="NZ_CAXAWT010000002.1"/>
</dbReference>
<dbReference type="Proteomes" id="UP000621390">
    <property type="component" value="Unassembled WGS sequence"/>
</dbReference>
<keyword evidence="1" id="KW-0472">Membrane</keyword>
<protein>
    <submittedName>
        <fullName evidence="3">Uncharacterized protein</fullName>
    </submittedName>
</protein>
<reference evidence="3 5" key="1">
    <citation type="submission" date="2020-09" db="EMBL/GenBank/DDBJ databases">
        <title>Draft Genomes of Bacterial Isolates from North Pond Shallow Sediments.</title>
        <authorList>
            <person name="Kiel Reese B."/>
            <person name="Mullis M."/>
            <person name="Weisend R.E."/>
        </authorList>
    </citation>
    <scope>NUCLEOTIDE SEQUENCE</scope>
    <source>
        <strain evidence="3">KJE-2</strain>
        <strain evidence="2 5">KJE-3</strain>
    </source>
</reference>
<keyword evidence="5" id="KW-1185">Reference proteome</keyword>
<dbReference type="Proteomes" id="UP000655994">
    <property type="component" value="Unassembled WGS sequence"/>
</dbReference>
<keyword evidence="1" id="KW-1133">Transmembrane helix</keyword>
<gene>
    <name evidence="2" type="ORF">JHC10_05240</name>
    <name evidence="3" type="ORF">JHC11_13625</name>
</gene>
<feature type="transmembrane region" description="Helical" evidence="1">
    <location>
        <begin position="101"/>
        <end position="121"/>
    </location>
</feature>
<organism evidence="3 4">
    <name type="scientific">Idiomarina abyssalis</name>
    <dbReference type="NCBI Taxonomy" id="86102"/>
    <lineage>
        <taxon>Bacteria</taxon>
        <taxon>Pseudomonadati</taxon>
        <taxon>Pseudomonadota</taxon>
        <taxon>Gammaproteobacteria</taxon>
        <taxon>Alteromonadales</taxon>
        <taxon>Idiomarinaceae</taxon>
        <taxon>Idiomarina</taxon>
    </lineage>
</organism>
<dbReference type="EMBL" id="JAEMOS010000013">
    <property type="protein sequence ID" value="MBJ7266348.1"/>
    <property type="molecule type" value="Genomic_DNA"/>
</dbReference>
<comment type="caution">
    <text evidence="3">The sequence shown here is derived from an EMBL/GenBank/DDBJ whole genome shotgun (WGS) entry which is preliminary data.</text>
</comment>
<evidence type="ECO:0000313" key="3">
    <source>
        <dbReference type="EMBL" id="MBJ7317032.1"/>
    </source>
</evidence>
<dbReference type="GeneID" id="78251874"/>
<accession>A0A8I1GDP2</accession>
<dbReference type="OrthoDB" id="6238236at2"/>
<dbReference type="AlphaFoldDB" id="A0A8I1GDP2"/>
<dbReference type="EMBL" id="JAEMOP010000009">
    <property type="protein sequence ID" value="MBJ7317032.1"/>
    <property type="molecule type" value="Genomic_DNA"/>
</dbReference>
<proteinExistence type="predicted"/>
<evidence type="ECO:0000256" key="1">
    <source>
        <dbReference type="SAM" id="Phobius"/>
    </source>
</evidence>
<evidence type="ECO:0000313" key="4">
    <source>
        <dbReference type="Proteomes" id="UP000621390"/>
    </source>
</evidence>
<sequence length="134" mass="14294">MNIAKRIVILAGAVGLFFYTAEQEELITLIANFDLSWYKLGVPIAWGLVLGGLGALLRLRSLISWMGPVTLVASAITTMGLIGAIAVFAKHQLIVLSLPPLQLASVGIGLYLFGVGLTKLMGDIEARKSEKGKE</sequence>
<feature type="transmembrane region" description="Helical" evidence="1">
    <location>
        <begin position="39"/>
        <end position="57"/>
    </location>
</feature>
<evidence type="ECO:0000313" key="5">
    <source>
        <dbReference type="Proteomes" id="UP000655994"/>
    </source>
</evidence>
<name>A0A8I1GDP2_9GAMM</name>
<feature type="transmembrane region" description="Helical" evidence="1">
    <location>
        <begin position="69"/>
        <end position="89"/>
    </location>
</feature>